<dbReference type="EMBL" id="KZ819330">
    <property type="protein sequence ID" value="PWN19740.1"/>
    <property type="molecule type" value="Genomic_DNA"/>
</dbReference>
<dbReference type="PANTHER" id="PTHR11229:SF8">
    <property type="entry name" value="LARGE RIBOSOMAL SUBUNIT PROTEIN UL3M"/>
    <property type="match status" value="1"/>
</dbReference>
<evidence type="ECO:0000313" key="6">
    <source>
        <dbReference type="EMBL" id="PWN19740.1"/>
    </source>
</evidence>
<dbReference type="OrthoDB" id="274683at2759"/>
<keyword evidence="2" id="KW-0689">Ribosomal protein</keyword>
<dbReference type="NCBIfam" id="TIGR03625">
    <property type="entry name" value="L3_bact"/>
    <property type="match status" value="1"/>
</dbReference>
<keyword evidence="3" id="KW-0687">Ribonucleoprotein</keyword>
<feature type="compositionally biased region" description="Low complexity" evidence="5">
    <location>
        <begin position="34"/>
        <end position="52"/>
    </location>
</feature>
<dbReference type="GO" id="GO:0005762">
    <property type="term" value="C:mitochondrial large ribosomal subunit"/>
    <property type="evidence" value="ECO:0007669"/>
    <property type="project" value="TreeGrafter"/>
</dbReference>
<dbReference type="Proteomes" id="UP000245942">
    <property type="component" value="Unassembled WGS sequence"/>
</dbReference>
<organism evidence="6 7">
    <name type="scientific">Pseudomicrostroma glucosiphilum</name>
    <dbReference type="NCBI Taxonomy" id="1684307"/>
    <lineage>
        <taxon>Eukaryota</taxon>
        <taxon>Fungi</taxon>
        <taxon>Dikarya</taxon>
        <taxon>Basidiomycota</taxon>
        <taxon>Ustilaginomycotina</taxon>
        <taxon>Exobasidiomycetes</taxon>
        <taxon>Microstromatales</taxon>
        <taxon>Microstromatales incertae sedis</taxon>
        <taxon>Pseudomicrostroma</taxon>
    </lineage>
</organism>
<dbReference type="GeneID" id="37012122"/>
<dbReference type="Pfam" id="PF00297">
    <property type="entry name" value="Ribosomal_L3"/>
    <property type="match status" value="1"/>
</dbReference>
<evidence type="ECO:0000256" key="4">
    <source>
        <dbReference type="ARBA" id="ARBA00035209"/>
    </source>
</evidence>
<name>A0A316U3I2_9BASI</name>
<protein>
    <recommendedName>
        <fullName evidence="4">Large ribosomal subunit protein uL3m</fullName>
    </recommendedName>
</protein>
<dbReference type="FunFam" id="2.40.30.10:FF:000004">
    <property type="entry name" value="50S ribosomal protein L3"/>
    <property type="match status" value="1"/>
</dbReference>
<gene>
    <name evidence="6" type="ORF">BCV69DRAFT_250570</name>
</gene>
<dbReference type="AlphaFoldDB" id="A0A316U3I2"/>
<dbReference type="InterPro" id="IPR009000">
    <property type="entry name" value="Transl_B-barrel_sf"/>
</dbReference>
<accession>A0A316U3I2</accession>
<evidence type="ECO:0000256" key="2">
    <source>
        <dbReference type="ARBA" id="ARBA00022980"/>
    </source>
</evidence>
<dbReference type="GO" id="GO:0006412">
    <property type="term" value="P:translation"/>
    <property type="evidence" value="ECO:0007669"/>
    <property type="project" value="InterPro"/>
</dbReference>
<dbReference type="Gene3D" id="2.40.30.10">
    <property type="entry name" value="Translation factors"/>
    <property type="match status" value="2"/>
</dbReference>
<evidence type="ECO:0000256" key="3">
    <source>
        <dbReference type="ARBA" id="ARBA00023274"/>
    </source>
</evidence>
<dbReference type="InterPro" id="IPR019927">
    <property type="entry name" value="Ribosomal_uL3_bac/org-type"/>
</dbReference>
<reference evidence="6 7" key="1">
    <citation type="journal article" date="2018" name="Mol. Biol. Evol.">
        <title>Broad Genomic Sampling Reveals a Smut Pathogenic Ancestry of the Fungal Clade Ustilaginomycotina.</title>
        <authorList>
            <person name="Kijpornyongpan T."/>
            <person name="Mondo S.J."/>
            <person name="Barry K."/>
            <person name="Sandor L."/>
            <person name="Lee J."/>
            <person name="Lipzen A."/>
            <person name="Pangilinan J."/>
            <person name="LaButti K."/>
            <person name="Hainaut M."/>
            <person name="Henrissat B."/>
            <person name="Grigoriev I.V."/>
            <person name="Spatafora J.W."/>
            <person name="Aime M.C."/>
        </authorList>
    </citation>
    <scope>NUCLEOTIDE SEQUENCE [LARGE SCALE GENOMIC DNA]</scope>
    <source>
        <strain evidence="6 7">MCA 4718</strain>
    </source>
</reference>
<keyword evidence="7" id="KW-1185">Reference proteome</keyword>
<evidence type="ECO:0000313" key="7">
    <source>
        <dbReference type="Proteomes" id="UP000245942"/>
    </source>
</evidence>
<dbReference type="RefSeq" id="XP_025346900.1">
    <property type="nucleotide sequence ID" value="XM_025490388.1"/>
</dbReference>
<feature type="region of interest" description="Disordered" evidence="5">
    <location>
        <begin position="34"/>
        <end position="58"/>
    </location>
</feature>
<proteinExistence type="inferred from homology"/>
<dbReference type="PANTHER" id="PTHR11229">
    <property type="entry name" value="50S RIBOSOMAL PROTEIN L3"/>
    <property type="match status" value="1"/>
</dbReference>
<dbReference type="GO" id="GO:0003735">
    <property type="term" value="F:structural constituent of ribosome"/>
    <property type="evidence" value="ECO:0007669"/>
    <property type="project" value="InterPro"/>
</dbReference>
<sequence length="377" mass="39664">MTRLAIIPRQTPELLSAFARLGLAGTPRAIRAAPIAGPSSRPSCSNPSSARRFTTTSPTRLATEAAEPIVPAPAAVEGVPAAAPSATWTSQSRRVGLIARKRGMVTYFLPTGQAVPCTVLQIDDCQVSAHIGFPPTKPHPTDDEKGQPMKIPKLAPYTALQIAAGEVTSRIGIGKSVKGHLAKAGIKTKKRVLKEFKITRDALLPLGTTLSAAHFVPGQDVDVSCTARGKGFQGAMKRHGFHGLRASHGVSISHRSHGSTGQNSDPSRVWPGQKMAGRMGGKRATVHNLKVLRVDLDRELILVKGPLPGPDGGVVEVTDARRSLVWKAAKKNKKQGLEGAEALPEGIDALPFPAGTKEMKAGLPSIIEWTGAPATAA</sequence>
<evidence type="ECO:0000256" key="1">
    <source>
        <dbReference type="ARBA" id="ARBA00006540"/>
    </source>
</evidence>
<dbReference type="STRING" id="1684307.A0A316U3I2"/>
<dbReference type="InterPro" id="IPR000597">
    <property type="entry name" value="Ribosomal_uL3"/>
</dbReference>
<evidence type="ECO:0000256" key="5">
    <source>
        <dbReference type="SAM" id="MobiDB-lite"/>
    </source>
</evidence>
<comment type="similarity">
    <text evidence="1">Belongs to the universal ribosomal protein uL3 family.</text>
</comment>
<dbReference type="SUPFAM" id="SSF50447">
    <property type="entry name" value="Translation proteins"/>
    <property type="match status" value="1"/>
</dbReference>
<feature type="region of interest" description="Disordered" evidence="5">
    <location>
        <begin position="252"/>
        <end position="282"/>
    </location>
</feature>